<evidence type="ECO:0000256" key="2">
    <source>
        <dbReference type="SAM" id="MobiDB-lite"/>
    </source>
</evidence>
<evidence type="ECO:0000256" key="1">
    <source>
        <dbReference type="SAM" id="Coils"/>
    </source>
</evidence>
<keyword evidence="4" id="KW-1185">Reference proteome</keyword>
<reference evidence="3 4" key="1">
    <citation type="journal article" date="2016" name="Nat. Commun.">
        <title>Extremotolerant tardigrade genome and improved radiotolerance of human cultured cells by tardigrade-unique protein.</title>
        <authorList>
            <person name="Hashimoto T."/>
            <person name="Horikawa D.D."/>
            <person name="Saito Y."/>
            <person name="Kuwahara H."/>
            <person name="Kozuka-Hata H."/>
            <person name="Shin-I T."/>
            <person name="Minakuchi Y."/>
            <person name="Ohishi K."/>
            <person name="Motoyama A."/>
            <person name="Aizu T."/>
            <person name="Enomoto A."/>
            <person name="Kondo K."/>
            <person name="Tanaka S."/>
            <person name="Hara Y."/>
            <person name="Koshikawa S."/>
            <person name="Sagara H."/>
            <person name="Miura T."/>
            <person name="Yokobori S."/>
            <person name="Miyagawa K."/>
            <person name="Suzuki Y."/>
            <person name="Kubo T."/>
            <person name="Oyama M."/>
            <person name="Kohara Y."/>
            <person name="Fujiyama A."/>
            <person name="Arakawa K."/>
            <person name="Katayama T."/>
            <person name="Toyoda A."/>
            <person name="Kunieda T."/>
        </authorList>
    </citation>
    <scope>NUCLEOTIDE SEQUENCE [LARGE SCALE GENOMIC DNA]</scope>
    <source>
        <strain evidence="3 4">YOKOZUNA-1</strain>
    </source>
</reference>
<feature type="region of interest" description="Disordered" evidence="2">
    <location>
        <begin position="197"/>
        <end position="257"/>
    </location>
</feature>
<gene>
    <name evidence="3" type="primary">RvY_10519-1</name>
    <name evidence="3" type="synonym">RvY_10519.1</name>
    <name evidence="3" type="ORF">RvY_10519</name>
</gene>
<evidence type="ECO:0000313" key="4">
    <source>
        <dbReference type="Proteomes" id="UP000186922"/>
    </source>
</evidence>
<organism evidence="3 4">
    <name type="scientific">Ramazzottius varieornatus</name>
    <name type="common">Water bear</name>
    <name type="synonym">Tardigrade</name>
    <dbReference type="NCBI Taxonomy" id="947166"/>
    <lineage>
        <taxon>Eukaryota</taxon>
        <taxon>Metazoa</taxon>
        <taxon>Ecdysozoa</taxon>
        <taxon>Tardigrada</taxon>
        <taxon>Eutardigrada</taxon>
        <taxon>Parachela</taxon>
        <taxon>Hypsibioidea</taxon>
        <taxon>Ramazzottiidae</taxon>
        <taxon>Ramazzottius</taxon>
    </lineage>
</organism>
<accession>A0A1D1VID0</accession>
<sequence length="486" mass="53830">MSFPKAPLTRWLDKVGSDVPGPGHYDLKGEKHVVAATFAKGKRFQANAKQQANLEECCVCPHSSHKGDVVSKKRCIVHDSSARKLFATPGSSTRSVKRIIRPETTNKPAEDAPTHNEHLKGVEAPVADAPQNFGALLAAAASDEDVRLMPPPLCALPSPPSSAFDDGIRLDNGTAAEAAEEDAVMFAGSAADEDFGSWPVSTVTQPVSESEYKSAKSRQENVGEDIQPLPVDESSEDEEEEVGEEEPETQHSVMMDDPDKVVLEDESEPALSITIDYAQEEDGENEEQEKSEQIVAMSEADKEAIAAMERKIASAHATLHRMKEQATLVMAERDEKFARLHKMRDDHQSVSSQLEEKEKERVCLSERKAQVEAGVEEYERKLHEQNRKMDRLREMVLSFQPELQRLEGEGFSGSLVRDVKKVRNVFADLVGQHNPNQNLKKTKHYVEACDKLTKDNADMSANIRVMQKQIAAAKEGLREIEALLAE</sequence>
<feature type="coiled-coil region" evidence="1">
    <location>
        <begin position="305"/>
        <end position="395"/>
    </location>
</feature>
<feature type="compositionally biased region" description="Polar residues" evidence="2">
    <location>
        <begin position="199"/>
        <end position="208"/>
    </location>
</feature>
<evidence type="ECO:0000313" key="3">
    <source>
        <dbReference type="EMBL" id="GAU99527.1"/>
    </source>
</evidence>
<comment type="caution">
    <text evidence="3">The sequence shown here is derived from an EMBL/GenBank/DDBJ whole genome shotgun (WGS) entry which is preliminary data.</text>
</comment>
<dbReference type="EMBL" id="BDGG01000005">
    <property type="protein sequence ID" value="GAU99527.1"/>
    <property type="molecule type" value="Genomic_DNA"/>
</dbReference>
<name>A0A1D1VID0_RAMVA</name>
<feature type="compositionally biased region" description="Acidic residues" evidence="2">
    <location>
        <begin position="233"/>
        <end position="247"/>
    </location>
</feature>
<feature type="coiled-coil region" evidence="1">
    <location>
        <begin position="449"/>
        <end position="483"/>
    </location>
</feature>
<keyword evidence="1" id="KW-0175">Coiled coil</keyword>
<dbReference type="AlphaFoldDB" id="A0A1D1VID0"/>
<proteinExistence type="predicted"/>
<dbReference type="Proteomes" id="UP000186922">
    <property type="component" value="Unassembled WGS sequence"/>
</dbReference>
<feature type="compositionally biased region" description="Basic and acidic residues" evidence="2">
    <location>
        <begin position="210"/>
        <end position="221"/>
    </location>
</feature>
<protein>
    <submittedName>
        <fullName evidence="3">Uncharacterized protein</fullName>
    </submittedName>
</protein>